<reference evidence="6 7" key="1">
    <citation type="submission" date="2019-01" db="EMBL/GenBank/DDBJ databases">
        <authorList>
            <person name="Chen W.-M."/>
        </authorList>
    </citation>
    <scope>NUCLEOTIDE SEQUENCE [LARGE SCALE GENOMIC DNA]</scope>
    <source>
        <strain evidence="6 7">CCP-18</strain>
    </source>
</reference>
<dbReference type="SUPFAM" id="SSF140478">
    <property type="entry name" value="LemA-like"/>
    <property type="match status" value="1"/>
</dbReference>
<dbReference type="GO" id="GO:0016020">
    <property type="term" value="C:membrane"/>
    <property type="evidence" value="ECO:0007669"/>
    <property type="project" value="UniProtKB-SubCell"/>
</dbReference>
<gene>
    <name evidence="6" type="ORF">EOD73_08035</name>
</gene>
<keyword evidence="4" id="KW-1133">Transmembrane helix</keyword>
<organism evidence="6 7">
    <name type="scientific">Inhella crocodyli</name>
    <dbReference type="NCBI Taxonomy" id="2499851"/>
    <lineage>
        <taxon>Bacteria</taxon>
        <taxon>Pseudomonadati</taxon>
        <taxon>Pseudomonadota</taxon>
        <taxon>Betaproteobacteria</taxon>
        <taxon>Burkholderiales</taxon>
        <taxon>Sphaerotilaceae</taxon>
        <taxon>Inhella</taxon>
    </lineage>
</organism>
<comment type="caution">
    <text evidence="6">The sequence shown here is derived from an EMBL/GenBank/DDBJ whole genome shotgun (WGS) entry which is preliminary data.</text>
</comment>
<dbReference type="Gene3D" id="1.20.1440.20">
    <property type="entry name" value="LemA-like domain"/>
    <property type="match status" value="1"/>
</dbReference>
<comment type="similarity">
    <text evidence="2">Belongs to the LemA family.</text>
</comment>
<evidence type="ECO:0000256" key="3">
    <source>
        <dbReference type="ARBA" id="ARBA00022692"/>
    </source>
</evidence>
<evidence type="ECO:0000256" key="2">
    <source>
        <dbReference type="ARBA" id="ARBA00008854"/>
    </source>
</evidence>
<dbReference type="RefSeq" id="WP_127682486.1">
    <property type="nucleotide sequence ID" value="NZ_SACM01000002.1"/>
</dbReference>
<dbReference type="Pfam" id="PF04011">
    <property type="entry name" value="LemA"/>
    <property type="match status" value="1"/>
</dbReference>
<evidence type="ECO:0000256" key="5">
    <source>
        <dbReference type="ARBA" id="ARBA00023136"/>
    </source>
</evidence>
<dbReference type="AlphaFoldDB" id="A0A437LL52"/>
<name>A0A437LL52_9BURK</name>
<dbReference type="EMBL" id="SACM01000002">
    <property type="protein sequence ID" value="RVT85988.1"/>
    <property type="molecule type" value="Genomic_DNA"/>
</dbReference>
<evidence type="ECO:0000256" key="1">
    <source>
        <dbReference type="ARBA" id="ARBA00004167"/>
    </source>
</evidence>
<evidence type="ECO:0000313" key="6">
    <source>
        <dbReference type="EMBL" id="RVT85988.1"/>
    </source>
</evidence>
<dbReference type="OrthoDB" id="9804152at2"/>
<evidence type="ECO:0000256" key="4">
    <source>
        <dbReference type="ARBA" id="ARBA00022989"/>
    </source>
</evidence>
<keyword evidence="3" id="KW-0812">Transmembrane</keyword>
<keyword evidence="5" id="KW-0472">Membrane</keyword>
<evidence type="ECO:0000313" key="7">
    <source>
        <dbReference type="Proteomes" id="UP000288587"/>
    </source>
</evidence>
<dbReference type="InterPro" id="IPR023353">
    <property type="entry name" value="LemA-like_dom_sf"/>
</dbReference>
<dbReference type="InterPro" id="IPR007156">
    <property type="entry name" value="MamQ_LemA"/>
</dbReference>
<proteinExistence type="inferred from homology"/>
<accession>A0A437LL52</accession>
<keyword evidence="7" id="KW-1185">Reference proteome</keyword>
<sequence>MLIAAWVLLAVLLLWGLGAYNRLMRLRNGIALAWQQLEPALTELRAVGAQLAERGPAWLPSEGPAFDNLRQAGEELAAAVQAVAARPHSADAAARLAVAHALHAAALQRVRGLLALGVGDEHDADRQALLARLKQAEPPRDFARQLFNQRVQAFNLALDELPTRLLAGLFGFHDAGSF</sequence>
<protein>
    <recommendedName>
        <fullName evidence="8">LemA family protein</fullName>
    </recommendedName>
</protein>
<evidence type="ECO:0008006" key="8">
    <source>
        <dbReference type="Google" id="ProtNLM"/>
    </source>
</evidence>
<dbReference type="Proteomes" id="UP000288587">
    <property type="component" value="Unassembled WGS sequence"/>
</dbReference>
<comment type="subcellular location">
    <subcellularLocation>
        <location evidence="1">Membrane</location>
        <topology evidence="1">Single-pass membrane protein</topology>
    </subcellularLocation>
</comment>